<evidence type="ECO:0000313" key="2">
    <source>
        <dbReference type="Proteomes" id="UP000233350"/>
    </source>
</evidence>
<dbReference type="STRING" id="556267.HWAG_00582"/>
<dbReference type="RefSeq" id="WP_006802275.1">
    <property type="nucleotide sequence ID" value="NZ_CABKOI010000021.1"/>
</dbReference>
<protein>
    <submittedName>
        <fullName evidence="1">Uncharacterized protein</fullName>
    </submittedName>
</protein>
<dbReference type="Proteomes" id="UP000233350">
    <property type="component" value="Unassembled WGS sequence"/>
</dbReference>
<name>A0A2N3PLD7_9HELI</name>
<dbReference type="OrthoDB" id="5325336at2"/>
<organism evidence="1 2">
    <name type="scientific">Helicobacter winghamensis</name>
    <dbReference type="NCBI Taxonomy" id="157268"/>
    <lineage>
        <taxon>Bacteria</taxon>
        <taxon>Pseudomonadati</taxon>
        <taxon>Campylobacterota</taxon>
        <taxon>Epsilonproteobacteria</taxon>
        <taxon>Campylobacterales</taxon>
        <taxon>Helicobacteraceae</taxon>
        <taxon>Helicobacter</taxon>
    </lineage>
</organism>
<proteinExistence type="predicted"/>
<evidence type="ECO:0000313" key="1">
    <source>
        <dbReference type="EMBL" id="PKT82613.1"/>
    </source>
</evidence>
<comment type="caution">
    <text evidence="1">The sequence shown here is derived from an EMBL/GenBank/DDBJ whole genome shotgun (WGS) entry which is preliminary data.</text>
</comment>
<dbReference type="GeneID" id="97289081"/>
<keyword evidence="2" id="KW-1185">Reference proteome</keyword>
<dbReference type="AlphaFoldDB" id="A0A2N3PLD7"/>
<accession>A0A2N3PLD7</accession>
<gene>
    <name evidence="1" type="ORF">BCM31_07750</name>
</gene>
<reference evidence="1 2" key="1">
    <citation type="submission" date="2016-07" db="EMBL/GenBank/DDBJ databases">
        <title>Detection of Helicobacter winghamensis from caecal content of red fox (Vulpes vulpes).</title>
        <authorList>
            <person name="Zanoni R.G."/>
            <person name="Florio D."/>
            <person name="Caffara M."/>
            <person name="Renzi M."/>
            <person name="Parisi A."/>
            <person name="Pasquali F."/>
            <person name="Manfreda G."/>
        </authorList>
    </citation>
    <scope>NUCLEOTIDE SEQUENCE [LARGE SCALE GENOMIC DNA]</scope>
    <source>
        <strain evidence="1 2">295_13</strain>
    </source>
</reference>
<sequence>MRLFAMVLLTQMLFSDPFYYGDMEFRRGLKLFGILHTKANINGEWVEINASFAHANESFKLLALQDSCVILENMESKKKQKLCKDKPKFIKERGKGK</sequence>
<dbReference type="EMBL" id="MBPK01000002">
    <property type="protein sequence ID" value="PKT82613.1"/>
    <property type="molecule type" value="Genomic_DNA"/>
</dbReference>